<feature type="binding site" evidence="1">
    <location>
        <position position="53"/>
    </location>
    <ligand>
        <name>substrate</name>
    </ligand>
</feature>
<feature type="domain" description="PurM-like C-terminal" evidence="3">
    <location>
        <begin position="152"/>
        <end position="307"/>
    </location>
</feature>
<comment type="similarity">
    <text evidence="1">Belongs to the thiamine-monophosphate kinase family.</text>
</comment>
<dbReference type="RefSeq" id="WP_045358812.1">
    <property type="nucleotide sequence ID" value="NZ_BBPA01000033.1"/>
</dbReference>
<protein>
    <recommendedName>
        <fullName evidence="1">Thiamine-monophosphate kinase</fullName>
        <shortName evidence="1">TMP kinase</shortName>
        <shortName evidence="1">Thiamine-phosphate kinase</shortName>
        <ecNumber evidence="1">2.7.4.16</ecNumber>
    </recommendedName>
</protein>
<dbReference type="EMBL" id="BBPA01000033">
    <property type="protein sequence ID" value="GAL93147.1"/>
    <property type="molecule type" value="Genomic_DNA"/>
</dbReference>
<dbReference type="SUPFAM" id="SSF55326">
    <property type="entry name" value="PurM N-terminal domain-like"/>
    <property type="match status" value="1"/>
</dbReference>
<dbReference type="NCBIfam" id="TIGR01379">
    <property type="entry name" value="thiL"/>
    <property type="match status" value="1"/>
</dbReference>
<dbReference type="Pfam" id="PF02769">
    <property type="entry name" value="AIRS_C"/>
    <property type="match status" value="1"/>
</dbReference>
<feature type="binding site" evidence="1">
    <location>
        <position position="75"/>
    </location>
    <ligand>
        <name>Mg(2+)</name>
        <dbReference type="ChEBI" id="CHEBI:18420"/>
        <label>4</label>
    </ligand>
</feature>
<feature type="binding site" evidence="1">
    <location>
        <position position="123"/>
    </location>
    <ligand>
        <name>Mg(2+)</name>
        <dbReference type="ChEBI" id="CHEBI:18420"/>
        <label>1</label>
    </ligand>
</feature>
<dbReference type="AlphaFoldDB" id="A0A0A1VTK1"/>
<feature type="binding site" evidence="1">
    <location>
        <position position="29"/>
    </location>
    <ligand>
        <name>Mg(2+)</name>
        <dbReference type="ChEBI" id="CHEBI:18420"/>
        <label>4</label>
    </ligand>
</feature>
<feature type="binding site" evidence="1">
    <location>
        <position position="29"/>
    </location>
    <ligand>
        <name>Mg(2+)</name>
        <dbReference type="ChEBI" id="CHEBI:18420"/>
        <label>3</label>
    </ligand>
</feature>
<dbReference type="Pfam" id="PF00586">
    <property type="entry name" value="AIRS"/>
    <property type="match status" value="1"/>
</dbReference>
<feature type="binding site" evidence="1">
    <location>
        <position position="46"/>
    </location>
    <ligand>
        <name>Mg(2+)</name>
        <dbReference type="ChEBI" id="CHEBI:18420"/>
        <label>2</label>
    </ligand>
</feature>
<dbReference type="GO" id="GO:0009030">
    <property type="term" value="F:thiamine-phosphate kinase activity"/>
    <property type="evidence" value="ECO:0007669"/>
    <property type="project" value="UniProtKB-UniRule"/>
</dbReference>
<feature type="binding site" evidence="1">
    <location>
        <position position="45"/>
    </location>
    <ligand>
        <name>Mg(2+)</name>
        <dbReference type="ChEBI" id="CHEBI:18420"/>
        <label>1</label>
    </ligand>
</feature>
<dbReference type="InterPro" id="IPR036921">
    <property type="entry name" value="PurM-like_N_sf"/>
</dbReference>
<name>A0A0A1VTK1_MICAE</name>
<evidence type="ECO:0000256" key="1">
    <source>
        <dbReference type="HAMAP-Rule" id="MF_02128"/>
    </source>
</evidence>
<gene>
    <name evidence="1" type="primary">thiL</name>
    <name evidence="4" type="ORF">N44_01834</name>
</gene>
<keyword evidence="1" id="KW-0784">Thiamine biosynthesis</keyword>
<feature type="binding site" evidence="1">
    <location>
        <position position="223"/>
    </location>
    <ligand>
        <name>Mg(2+)</name>
        <dbReference type="ChEBI" id="CHEBI:18420"/>
        <label>5</label>
    </ligand>
</feature>
<feature type="binding site" evidence="1">
    <location>
        <position position="222"/>
    </location>
    <ligand>
        <name>ATP</name>
        <dbReference type="ChEBI" id="CHEBI:30616"/>
    </ligand>
</feature>
<feature type="binding site" evidence="1">
    <location>
        <position position="105"/>
    </location>
    <ligand>
        <name>ATP</name>
        <dbReference type="ChEBI" id="CHEBI:30616"/>
    </ligand>
</feature>
<feature type="binding site" evidence="1">
    <location>
        <begin position="122"/>
        <end position="123"/>
    </location>
    <ligand>
        <name>ATP</name>
        <dbReference type="ChEBI" id="CHEBI:30616"/>
    </ligand>
</feature>
<dbReference type="Gene3D" id="3.30.1330.10">
    <property type="entry name" value="PurM-like, N-terminal domain"/>
    <property type="match status" value="1"/>
</dbReference>
<feature type="binding site" evidence="1">
    <location>
        <position position="75"/>
    </location>
    <ligand>
        <name>Mg(2+)</name>
        <dbReference type="ChEBI" id="CHEBI:18420"/>
        <label>2</label>
    </ligand>
</feature>
<dbReference type="PIRSF" id="PIRSF005303">
    <property type="entry name" value="Thiam_monoph_kin"/>
    <property type="match status" value="1"/>
</dbReference>
<keyword evidence="1" id="KW-0460">Magnesium</keyword>
<dbReference type="EC" id="2.7.4.16" evidence="1"/>
<evidence type="ECO:0000313" key="4">
    <source>
        <dbReference type="EMBL" id="GAL93147.1"/>
    </source>
</evidence>
<comment type="miscellaneous">
    <text evidence="1">Reaction mechanism of ThiL seems to utilize a direct, inline transfer of the gamma-phosphate of ATP to TMP rather than a phosphorylated enzyme intermediate.</text>
</comment>
<keyword evidence="1" id="KW-0067">ATP-binding</keyword>
<feature type="binding site" evidence="1">
    <location>
        <position position="319"/>
    </location>
    <ligand>
        <name>substrate</name>
    </ligand>
</feature>
<organism evidence="4 5">
    <name type="scientific">Microcystis aeruginosa NIES-44</name>
    <dbReference type="NCBI Taxonomy" id="449439"/>
    <lineage>
        <taxon>Bacteria</taxon>
        <taxon>Bacillati</taxon>
        <taxon>Cyanobacteriota</taxon>
        <taxon>Cyanophyceae</taxon>
        <taxon>Oscillatoriophycideae</taxon>
        <taxon>Chroococcales</taxon>
        <taxon>Microcystaceae</taxon>
        <taxon>Microcystis</taxon>
    </lineage>
</organism>
<dbReference type="GO" id="GO:0000287">
    <property type="term" value="F:magnesium ion binding"/>
    <property type="evidence" value="ECO:0007669"/>
    <property type="project" value="UniProtKB-UniRule"/>
</dbReference>
<feature type="binding site" evidence="1">
    <location>
        <position position="75"/>
    </location>
    <ligand>
        <name>Mg(2+)</name>
        <dbReference type="ChEBI" id="CHEBI:18420"/>
        <label>3</label>
    </ligand>
</feature>
<accession>A0A0A1VTK1</accession>
<keyword evidence="1 4" id="KW-0808">Transferase</keyword>
<dbReference type="GO" id="GO:0005524">
    <property type="term" value="F:ATP binding"/>
    <property type="evidence" value="ECO:0007669"/>
    <property type="project" value="UniProtKB-UniRule"/>
</dbReference>
<dbReference type="PANTHER" id="PTHR30270:SF0">
    <property type="entry name" value="THIAMINE-MONOPHOSPHATE KINASE"/>
    <property type="match status" value="1"/>
</dbReference>
<dbReference type="PANTHER" id="PTHR30270">
    <property type="entry name" value="THIAMINE-MONOPHOSPHATE KINASE"/>
    <property type="match status" value="1"/>
</dbReference>
<dbReference type="Gene3D" id="3.90.650.10">
    <property type="entry name" value="PurM-like C-terminal domain"/>
    <property type="match status" value="1"/>
</dbReference>
<dbReference type="HAMAP" id="MF_02128">
    <property type="entry name" value="TMP_kinase"/>
    <property type="match status" value="1"/>
</dbReference>
<feature type="binding site" evidence="1">
    <location>
        <position position="46"/>
    </location>
    <ligand>
        <name>Mg(2+)</name>
        <dbReference type="ChEBI" id="CHEBI:18420"/>
        <label>1</label>
    </ligand>
</feature>
<dbReference type="SUPFAM" id="SSF56042">
    <property type="entry name" value="PurM C-terminal domain-like"/>
    <property type="match status" value="1"/>
</dbReference>
<sequence>MNLTVKDLGEQGLLPILQKYCPAEIIGDDGAILSLKEGYSLVVTTDVLVNNVHFSDITTSPEDVGWRAAAANLSDLAAMGAEPLGITVGLALTPDLAIDWLEGLYRGLSSCLQVYQTAIVGGDVCRATEINISITALGQVAKNEEIRRFNAKVGDSIVITGYHGLSRAGLELLFHPETGRNLNSAQKKRLIQAHQRPRPRLDCIPHLQKIVKQFPIAGMDSSDGLADAIMQICRCSGVGAEIERIPLHPTLKEYVGAEKALEWALYGGEDFELVLCLPPDSARELLEKVGEEGAIIGQIVRGKEIKLADGRNLSLSSGFQHF</sequence>
<dbReference type="InterPro" id="IPR006283">
    <property type="entry name" value="ThiL-like"/>
</dbReference>
<feature type="binding site" evidence="1">
    <location>
        <position position="148"/>
    </location>
    <ligand>
        <name>ATP</name>
        <dbReference type="ChEBI" id="CHEBI:30616"/>
    </ligand>
</feature>
<proteinExistence type="inferred from homology"/>
<evidence type="ECO:0000313" key="5">
    <source>
        <dbReference type="Proteomes" id="UP000030321"/>
    </source>
</evidence>
<feature type="binding site" evidence="1">
    <location>
        <position position="269"/>
    </location>
    <ligand>
        <name>substrate</name>
    </ligand>
</feature>
<dbReference type="GO" id="GO:0009228">
    <property type="term" value="P:thiamine biosynthetic process"/>
    <property type="evidence" value="ECO:0007669"/>
    <property type="project" value="UniProtKB-KW"/>
</dbReference>
<comment type="pathway">
    <text evidence="1">Cofactor biosynthesis; thiamine diphosphate biosynthesis; thiamine diphosphate from thiamine phosphate: step 1/1.</text>
</comment>
<keyword evidence="1" id="KW-0479">Metal-binding</keyword>
<dbReference type="InterPro" id="IPR010918">
    <property type="entry name" value="PurM-like_C_dom"/>
</dbReference>
<dbReference type="InterPro" id="IPR016188">
    <property type="entry name" value="PurM-like_N"/>
</dbReference>
<reference evidence="5" key="1">
    <citation type="journal article" date="2015" name="Genome">
        <title>Whole Genome Sequence of the Non-Microcystin-Producing Microcystis aeruginosa Strain NIES-44.</title>
        <authorList>
            <person name="Okano K."/>
            <person name="Miyata N."/>
            <person name="Ozaki Y."/>
        </authorList>
    </citation>
    <scope>NUCLEOTIDE SEQUENCE [LARGE SCALE GENOMIC DNA]</scope>
    <source>
        <strain evidence="5">NIES-44</strain>
    </source>
</reference>
<comment type="catalytic activity">
    <reaction evidence="1">
        <text>thiamine phosphate + ATP = thiamine diphosphate + ADP</text>
        <dbReference type="Rhea" id="RHEA:15913"/>
        <dbReference type="ChEBI" id="CHEBI:30616"/>
        <dbReference type="ChEBI" id="CHEBI:37575"/>
        <dbReference type="ChEBI" id="CHEBI:58937"/>
        <dbReference type="ChEBI" id="CHEBI:456216"/>
        <dbReference type="EC" id="2.7.4.16"/>
    </reaction>
</comment>
<comment type="function">
    <text evidence="1">Catalyzes the ATP-dependent phosphorylation of thiamine-monophosphate (TMP) to form thiamine-pyrophosphate (TPP), the active form of vitamin B1.</text>
</comment>
<keyword evidence="1 4" id="KW-0418">Kinase</keyword>
<dbReference type="UniPathway" id="UPA00060">
    <property type="reaction ID" value="UER00142"/>
</dbReference>
<dbReference type="Proteomes" id="UP000030321">
    <property type="component" value="Unassembled WGS sequence"/>
</dbReference>
<feature type="binding site" evidence="1">
    <location>
        <position position="220"/>
    </location>
    <ligand>
        <name>Mg(2+)</name>
        <dbReference type="ChEBI" id="CHEBI:18420"/>
        <label>3</label>
    </ligand>
</feature>
<evidence type="ECO:0000259" key="3">
    <source>
        <dbReference type="Pfam" id="PF02769"/>
    </source>
</evidence>
<comment type="caution">
    <text evidence="4">The sequence shown here is derived from an EMBL/GenBank/DDBJ whole genome shotgun (WGS) entry which is preliminary data.</text>
</comment>
<keyword evidence="1" id="KW-0547">Nucleotide-binding</keyword>
<dbReference type="InterPro" id="IPR036676">
    <property type="entry name" value="PurM-like_C_sf"/>
</dbReference>
<dbReference type="GO" id="GO:0009229">
    <property type="term" value="P:thiamine diphosphate biosynthetic process"/>
    <property type="evidence" value="ECO:0007669"/>
    <property type="project" value="UniProtKB-UniRule"/>
</dbReference>
<feature type="domain" description="PurM-like N-terminal" evidence="2">
    <location>
        <begin position="27"/>
        <end position="140"/>
    </location>
</feature>
<dbReference type="CDD" id="cd02194">
    <property type="entry name" value="ThiL"/>
    <property type="match status" value="1"/>
</dbReference>
<feature type="binding site" evidence="1">
    <location>
        <position position="44"/>
    </location>
    <ligand>
        <name>Mg(2+)</name>
        <dbReference type="ChEBI" id="CHEBI:18420"/>
        <label>4</label>
    </ligand>
</feature>
<evidence type="ECO:0000259" key="2">
    <source>
        <dbReference type="Pfam" id="PF00586"/>
    </source>
</evidence>